<evidence type="ECO:0000256" key="1">
    <source>
        <dbReference type="SAM" id="MobiDB-lite"/>
    </source>
</evidence>
<evidence type="ECO:0000313" key="3">
    <source>
        <dbReference type="Proteomes" id="UP001168694"/>
    </source>
</evidence>
<feature type="region of interest" description="Disordered" evidence="1">
    <location>
        <begin position="1"/>
        <end position="66"/>
    </location>
</feature>
<proteinExistence type="predicted"/>
<accession>A0ABT8EBC1</accession>
<dbReference type="RefSeq" id="WP_290401273.1">
    <property type="nucleotide sequence ID" value="NZ_JAUHLN010000004.1"/>
</dbReference>
<dbReference type="InterPro" id="IPR025435">
    <property type="entry name" value="YfhD-like"/>
</dbReference>
<dbReference type="Pfam" id="PF14151">
    <property type="entry name" value="YfhD"/>
    <property type="match status" value="1"/>
</dbReference>
<keyword evidence="3" id="KW-1185">Reference proteome</keyword>
<evidence type="ECO:0000313" key="2">
    <source>
        <dbReference type="EMBL" id="MDN4075169.1"/>
    </source>
</evidence>
<organism evidence="2 3">
    <name type="scientific">Fictibacillus terranigra</name>
    <dbReference type="NCBI Taxonomy" id="3058424"/>
    <lineage>
        <taxon>Bacteria</taxon>
        <taxon>Bacillati</taxon>
        <taxon>Bacillota</taxon>
        <taxon>Bacilli</taxon>
        <taxon>Bacillales</taxon>
        <taxon>Fictibacillaceae</taxon>
        <taxon>Fictibacillus</taxon>
    </lineage>
</organism>
<protein>
    <submittedName>
        <fullName evidence="2">YfhD family protein</fullName>
    </submittedName>
</protein>
<dbReference type="Proteomes" id="UP001168694">
    <property type="component" value="Unassembled WGS sequence"/>
</dbReference>
<reference evidence="2" key="1">
    <citation type="submission" date="2023-06" db="EMBL/GenBank/DDBJ databases">
        <title>Draft Genome Sequences of Representative Paenibacillus Polymyxa, Bacillus cereus, Fictibacillus sp., and Brevibacillus agri Strains Isolated from Amazonian Dark Earth.</title>
        <authorList>
            <person name="Pellegrinetti T.A."/>
            <person name="Cunha I.C.M."/>
            <person name="Chaves M.G."/>
            <person name="Freitas A.S."/>
            <person name="Silva A.V.R."/>
            <person name="Tsai S.M."/>
            <person name="Mendes L.W."/>
        </authorList>
    </citation>
    <scope>NUCLEOTIDE SEQUENCE</scope>
    <source>
        <strain evidence="2">CENA-BCM004</strain>
    </source>
</reference>
<dbReference type="EMBL" id="JAUHLN010000004">
    <property type="protein sequence ID" value="MDN4075169.1"/>
    <property type="molecule type" value="Genomic_DNA"/>
</dbReference>
<comment type="caution">
    <text evidence="2">The sequence shown here is derived from an EMBL/GenBank/DDBJ whole genome shotgun (WGS) entry which is preliminary data.</text>
</comment>
<name>A0ABT8EBC1_9BACL</name>
<sequence>MGRGNSHKQPARDKNKAKLPQVPKNEIVHDNKEVELAKELTSHYELKSRPGFDPTEAVRKDDEDQK</sequence>
<feature type="compositionally biased region" description="Basic and acidic residues" evidence="1">
    <location>
        <begin position="26"/>
        <end position="66"/>
    </location>
</feature>
<gene>
    <name evidence="2" type="ORF">QYF49_19550</name>
</gene>